<dbReference type="HAMAP" id="MF_00033">
    <property type="entry name" value="MurG"/>
    <property type="match status" value="1"/>
</dbReference>
<evidence type="ECO:0000256" key="8">
    <source>
        <dbReference type="ARBA" id="ARBA00023306"/>
    </source>
</evidence>
<dbReference type="SUPFAM" id="SSF53756">
    <property type="entry name" value="UDP-Glycosyltransferase/glycogen phosphorylase"/>
    <property type="match status" value="1"/>
</dbReference>
<evidence type="ECO:0000256" key="6">
    <source>
        <dbReference type="ARBA" id="ARBA00022984"/>
    </source>
</evidence>
<evidence type="ECO:0000256" key="4">
    <source>
        <dbReference type="ARBA" id="ARBA00022679"/>
    </source>
</evidence>
<keyword evidence="2 10" id="KW-0132">Cell division</keyword>
<dbReference type="InterPro" id="IPR007235">
    <property type="entry name" value="Glyco_trans_28_C"/>
</dbReference>
<dbReference type="RefSeq" id="WP_213096422.1">
    <property type="nucleotide sequence ID" value="NZ_JAGYPH010000001.1"/>
</dbReference>
<comment type="caution">
    <text evidence="13">The sequence shown here is derived from an EMBL/GenBank/DDBJ whole genome shotgun (WGS) entry which is preliminary data.</text>
</comment>
<dbReference type="Gene3D" id="3.40.50.2000">
    <property type="entry name" value="Glycogen Phosphorylase B"/>
    <property type="match status" value="2"/>
</dbReference>
<comment type="function">
    <text evidence="10">Cell wall formation. Catalyzes the transfer of a GlcNAc subunit on undecaprenyl-pyrophosphoryl-MurNAc-pentapeptide (lipid intermediate I) to form undecaprenyl-pyrophosphoryl-MurNAc-(pentapeptide)GlcNAc (lipid intermediate II).</text>
</comment>
<keyword evidence="7 10" id="KW-0472">Membrane</keyword>
<dbReference type="GO" id="GO:0008360">
    <property type="term" value="P:regulation of cell shape"/>
    <property type="evidence" value="ECO:0007669"/>
    <property type="project" value="UniProtKB-KW"/>
</dbReference>
<feature type="domain" description="Glycosyltransferase family 28 N-terminal" evidence="11">
    <location>
        <begin position="6"/>
        <end position="143"/>
    </location>
</feature>
<dbReference type="EMBL" id="JAGYPN010000001">
    <property type="protein sequence ID" value="MBS4221398.1"/>
    <property type="molecule type" value="Genomic_DNA"/>
</dbReference>
<keyword evidence="6 10" id="KW-0573">Peptidoglycan synthesis</keyword>
<keyword evidence="3 10" id="KW-0328">Glycosyltransferase</keyword>
<organism evidence="13 14">
    <name type="scientific">Lederbergia citrea</name>
    <dbReference type="NCBI Taxonomy" id="2833581"/>
    <lineage>
        <taxon>Bacteria</taxon>
        <taxon>Bacillati</taxon>
        <taxon>Bacillota</taxon>
        <taxon>Bacilli</taxon>
        <taxon>Bacillales</taxon>
        <taxon>Bacillaceae</taxon>
        <taxon>Lederbergia</taxon>
    </lineage>
</organism>
<feature type="binding site" evidence="10">
    <location>
        <position position="290"/>
    </location>
    <ligand>
        <name>UDP-N-acetyl-alpha-D-glucosamine</name>
        <dbReference type="ChEBI" id="CHEBI:57705"/>
    </ligand>
</feature>
<comment type="caution">
    <text evidence="10">Lacks conserved residue(s) required for the propagation of feature annotation.</text>
</comment>
<comment type="catalytic activity">
    <reaction evidence="10">
        <text>di-trans,octa-cis-undecaprenyl diphospho-N-acetyl-alpha-D-muramoyl-L-alanyl-D-glutamyl-meso-2,6-diaminopimeloyl-D-alanyl-D-alanine + UDP-N-acetyl-alpha-D-glucosamine = di-trans,octa-cis-undecaprenyl diphospho-[N-acetyl-alpha-D-glucosaminyl-(1-&gt;4)]-N-acetyl-alpha-D-muramoyl-L-alanyl-D-glutamyl-meso-2,6-diaminopimeloyl-D-alanyl-D-alanine + UDP + H(+)</text>
        <dbReference type="Rhea" id="RHEA:31227"/>
        <dbReference type="ChEBI" id="CHEBI:15378"/>
        <dbReference type="ChEBI" id="CHEBI:57705"/>
        <dbReference type="ChEBI" id="CHEBI:58223"/>
        <dbReference type="ChEBI" id="CHEBI:61387"/>
        <dbReference type="ChEBI" id="CHEBI:61388"/>
        <dbReference type="EC" id="2.4.1.227"/>
    </reaction>
</comment>
<evidence type="ECO:0000259" key="11">
    <source>
        <dbReference type="Pfam" id="PF03033"/>
    </source>
</evidence>
<protein>
    <recommendedName>
        <fullName evidence="10">UDP-N-acetylglucosamine--N-acetylmuramyl-(pentapeptide) pyrophosphoryl-undecaprenol N-acetylglucosamine transferase</fullName>
        <ecNumber evidence="10">2.4.1.227</ecNumber>
    </recommendedName>
    <alternativeName>
        <fullName evidence="10">Undecaprenyl-PP-MurNAc-pentapeptide-UDPGlcNAc GlcNAc transferase</fullName>
    </alternativeName>
</protein>
<dbReference type="InterPro" id="IPR006009">
    <property type="entry name" value="GlcNAc_MurG"/>
</dbReference>
<evidence type="ECO:0000313" key="14">
    <source>
        <dbReference type="Proteomes" id="UP000676456"/>
    </source>
</evidence>
<dbReference type="CDD" id="cd03785">
    <property type="entry name" value="GT28_MurG"/>
    <property type="match status" value="1"/>
</dbReference>
<evidence type="ECO:0000256" key="7">
    <source>
        <dbReference type="ARBA" id="ARBA00023136"/>
    </source>
</evidence>
<evidence type="ECO:0000256" key="10">
    <source>
        <dbReference type="HAMAP-Rule" id="MF_00033"/>
    </source>
</evidence>
<keyword evidence="1 10" id="KW-1003">Cell membrane</keyword>
<dbReference type="PANTHER" id="PTHR21015:SF27">
    <property type="entry name" value="UDP-N-ACETYLGLUCOSAMINE--N-ACETYLMURAMYL-(PENTAPEPTIDE) PYROPHOSPHORYL-UNDECAPRENOL N-ACETYLGLUCOSAMINE TRANSFERASE"/>
    <property type="match status" value="1"/>
</dbReference>
<comment type="subcellular location">
    <subcellularLocation>
        <location evidence="10">Cell membrane</location>
        <topology evidence="10">Peripheral membrane protein</topology>
        <orientation evidence="10">Cytoplasmic side</orientation>
    </subcellularLocation>
</comment>
<comment type="pathway">
    <text evidence="10">Cell wall biogenesis; peptidoglycan biosynthesis.</text>
</comment>
<dbReference type="GO" id="GO:0050511">
    <property type="term" value="F:undecaprenyldiphospho-muramoylpentapeptide beta-N-acetylglucosaminyltransferase activity"/>
    <property type="evidence" value="ECO:0007669"/>
    <property type="project" value="UniProtKB-UniRule"/>
</dbReference>
<dbReference type="Pfam" id="PF04101">
    <property type="entry name" value="Glyco_tran_28_C"/>
    <property type="match status" value="1"/>
</dbReference>
<keyword evidence="5 10" id="KW-0133">Cell shape</keyword>
<proteinExistence type="inferred from homology"/>
<dbReference type="GO" id="GO:0005975">
    <property type="term" value="P:carbohydrate metabolic process"/>
    <property type="evidence" value="ECO:0007669"/>
    <property type="project" value="InterPro"/>
</dbReference>
<dbReference type="Proteomes" id="UP000676456">
    <property type="component" value="Unassembled WGS sequence"/>
</dbReference>
<name>A0A942Z1E0_9BACI</name>
<feature type="binding site" evidence="10">
    <location>
        <position position="195"/>
    </location>
    <ligand>
        <name>UDP-N-acetyl-alpha-D-glucosamine</name>
        <dbReference type="ChEBI" id="CHEBI:57705"/>
    </ligand>
</feature>
<evidence type="ECO:0000256" key="3">
    <source>
        <dbReference type="ARBA" id="ARBA00022676"/>
    </source>
</evidence>
<gene>
    <name evidence="10" type="primary">murG</name>
    <name evidence="13" type="ORF">KHA91_01340</name>
</gene>
<keyword evidence="14" id="KW-1185">Reference proteome</keyword>
<evidence type="ECO:0000313" key="13">
    <source>
        <dbReference type="EMBL" id="MBS4221398.1"/>
    </source>
</evidence>
<evidence type="ECO:0000256" key="9">
    <source>
        <dbReference type="ARBA" id="ARBA00023316"/>
    </source>
</evidence>
<dbReference type="AlphaFoldDB" id="A0A942Z1E0"/>
<accession>A0A942Z1E0</accession>
<dbReference type="GO" id="GO:0051301">
    <property type="term" value="P:cell division"/>
    <property type="evidence" value="ECO:0007669"/>
    <property type="project" value="UniProtKB-KW"/>
</dbReference>
<comment type="similarity">
    <text evidence="10">Belongs to the glycosyltransferase 28 family. MurG subfamily.</text>
</comment>
<dbReference type="PANTHER" id="PTHR21015">
    <property type="entry name" value="UDP-N-ACETYLGLUCOSAMINE--N-ACETYLMURAMYL-(PENTAPEPTIDE) PYROPHOSPHORYL-UNDECAPRENOL N-ACETYLGLUCOSAMINE TRANSFERASE 1"/>
    <property type="match status" value="1"/>
</dbReference>
<evidence type="ECO:0000259" key="12">
    <source>
        <dbReference type="Pfam" id="PF04101"/>
    </source>
</evidence>
<dbReference type="GO" id="GO:0005886">
    <property type="term" value="C:plasma membrane"/>
    <property type="evidence" value="ECO:0007669"/>
    <property type="project" value="UniProtKB-SubCell"/>
</dbReference>
<dbReference type="GO" id="GO:0071555">
    <property type="term" value="P:cell wall organization"/>
    <property type="evidence" value="ECO:0007669"/>
    <property type="project" value="UniProtKB-KW"/>
</dbReference>
<feature type="binding site" evidence="10">
    <location>
        <begin position="13"/>
        <end position="15"/>
    </location>
    <ligand>
        <name>UDP-N-acetyl-alpha-D-glucosamine</name>
        <dbReference type="ChEBI" id="CHEBI:57705"/>
    </ligand>
</feature>
<keyword evidence="9 10" id="KW-0961">Cell wall biogenesis/degradation</keyword>
<keyword evidence="8 10" id="KW-0131">Cell cycle</keyword>
<reference evidence="13 14" key="1">
    <citation type="submission" date="2021-05" db="EMBL/GenBank/DDBJ databases">
        <title>Novel Bacillus species.</title>
        <authorList>
            <person name="Liu G."/>
        </authorList>
    </citation>
    <scope>NUCLEOTIDE SEQUENCE [LARGE SCALE GENOMIC DNA]</scope>
    <source>
        <strain evidence="13 14">FJAT-49682</strain>
    </source>
</reference>
<dbReference type="NCBIfam" id="TIGR01133">
    <property type="entry name" value="murG"/>
    <property type="match status" value="1"/>
</dbReference>
<keyword evidence="4 10" id="KW-0808">Transferase</keyword>
<evidence type="ECO:0000256" key="1">
    <source>
        <dbReference type="ARBA" id="ARBA00022475"/>
    </source>
</evidence>
<evidence type="ECO:0000256" key="2">
    <source>
        <dbReference type="ARBA" id="ARBA00022618"/>
    </source>
</evidence>
<evidence type="ECO:0000256" key="5">
    <source>
        <dbReference type="ARBA" id="ARBA00022960"/>
    </source>
</evidence>
<feature type="binding site" evidence="10">
    <location>
        <position position="165"/>
    </location>
    <ligand>
        <name>UDP-N-acetyl-alpha-D-glucosamine</name>
        <dbReference type="ChEBI" id="CHEBI:57705"/>
    </ligand>
</feature>
<feature type="domain" description="Glycosyl transferase family 28 C-terminal" evidence="12">
    <location>
        <begin position="189"/>
        <end position="348"/>
    </location>
</feature>
<dbReference type="InterPro" id="IPR004276">
    <property type="entry name" value="GlycoTrans_28_N"/>
</dbReference>
<dbReference type="EC" id="2.4.1.227" evidence="10"/>
<sequence length="357" mass="39743">MNSKNIVFTGGGSAGHVTPNIAIMEALGKHWNVHYIGSFNGIEKEIIERTSIPYNGISSGKLRRYMSKENVLDIGRVVKGFWQARRLLKKIKPKLVFSKGGFVTVPVVLAAKSLGIPVYLHESDMTPGLANRIAMRFSKKIFTSFEEAASHFPKEKTTVVGSPVRKLLFEGNASKGKRFLGFEKKLPILTIMGGSLGAKRINEEVRGLLPALTKQFQIVHICGKGQIDRTYLSHPGYRQFEYISEELPDILAATNLVLTRGGSNSIFEFLSLRIPMLIIPLTLSQSRGDQILNAISFRDKGYSLMLEEENLTQEVLLGHIIELREKSEQMKKAMAAFPASNGVASIVEAIEKTRYYK</sequence>
<dbReference type="NCBIfam" id="NF009102">
    <property type="entry name" value="PRK12446.1"/>
    <property type="match status" value="1"/>
</dbReference>
<dbReference type="Pfam" id="PF03033">
    <property type="entry name" value="Glyco_transf_28"/>
    <property type="match status" value="1"/>
</dbReference>
<dbReference type="GO" id="GO:0009252">
    <property type="term" value="P:peptidoglycan biosynthetic process"/>
    <property type="evidence" value="ECO:0007669"/>
    <property type="project" value="UniProtKB-UniRule"/>
</dbReference>